<dbReference type="GO" id="GO:0004553">
    <property type="term" value="F:hydrolase activity, hydrolyzing O-glycosyl compounds"/>
    <property type="evidence" value="ECO:0007669"/>
    <property type="project" value="InterPro"/>
</dbReference>
<dbReference type="InterPro" id="IPR011990">
    <property type="entry name" value="TPR-like_helical_dom_sf"/>
</dbReference>
<dbReference type="SUPFAM" id="SSF48452">
    <property type="entry name" value="TPR-like"/>
    <property type="match status" value="1"/>
</dbReference>
<feature type="non-terminal residue" evidence="3">
    <location>
        <position position="611"/>
    </location>
</feature>
<reference evidence="3" key="1">
    <citation type="submission" date="2019-09" db="EMBL/GenBank/DDBJ databases">
        <title>Characterisation of the sponge microbiome using genome-centric metagenomics.</title>
        <authorList>
            <person name="Engelberts J.P."/>
            <person name="Robbins S.J."/>
            <person name="De Goeij J.M."/>
            <person name="Aranda M."/>
            <person name="Bell S.C."/>
            <person name="Webster N.S."/>
        </authorList>
    </citation>
    <scope>NUCLEOTIDE SEQUENCE</scope>
    <source>
        <strain evidence="3">SB0664_bin_27</strain>
    </source>
</reference>
<dbReference type="SUPFAM" id="SSF49785">
    <property type="entry name" value="Galactose-binding domain-like"/>
    <property type="match status" value="2"/>
</dbReference>
<comment type="caution">
    <text evidence="3">The sequence shown here is derived from an EMBL/GenBank/DDBJ whole genome shotgun (WGS) entry which is preliminary data.</text>
</comment>
<feature type="chain" id="PRO_5025442636" evidence="2">
    <location>
        <begin position="22"/>
        <end position="611"/>
    </location>
</feature>
<sequence>MARVTAIFLSCVLLTASGLLASSVEETYQAALTQEKGEGNLKEAIRLYQQVIEAHEKGEGDEKMAARAQLRIGVCQEKLGLAQARQTYEAVRDKYPDQPQVGAEAARRLGSTHQREAVIEQPSHRTASESYIRRQLQQVMERAKQQKELTERQLEAIQRQTERQMEKLKQLTEPTKRRVEQTERSTSADSAFIGEQVRRQLEAAQQQMEQQMKQAERQMEALQRQLERQQKQLERQLETIQRQGFHFEWIRSPRSERIIRGSDQHYYHYAYTPPVIPYAYEEVAEVPVQWKFRLDESRYPQQQPTAYVTPDFDDSDWATIHIGQAWEDQGYEGHDEGAWYRARIKVDAEEGRPVLMAFGGVDKDAYVYVNGQWVGLHLVWDRPFILDISDQVVRDGENTVALFVYDGVNMGGVYGLINVHQPTDEVETDNFAVNRGGHLEMVEGGGWPVFKDHFASGKRYSRYAHRPPRIPYAYNKVAEVPVQWKFYPYPEEYQGDQDPILSSADFDDTDWADIDIGQAWEDQGYEGYDEGAWYRAWIEVDAEEGRPVHLAFGGVDNNAYVYVNGIFVGEHYGWNTPFILDISEAVKYKGQNAVAVRVYDGMNMGGIYGTI</sequence>
<feature type="compositionally biased region" description="Basic and acidic residues" evidence="1">
    <location>
        <begin position="171"/>
        <end position="183"/>
    </location>
</feature>
<protein>
    <submittedName>
        <fullName evidence="3">Tetratricopeptide repeat protein</fullName>
    </submittedName>
</protein>
<feature type="compositionally biased region" description="Basic and acidic residues" evidence="1">
    <location>
        <begin position="113"/>
        <end position="127"/>
    </location>
</feature>
<name>A0A6B0YUY2_9CHLR</name>
<dbReference type="PANTHER" id="PTHR42732">
    <property type="entry name" value="BETA-GALACTOSIDASE"/>
    <property type="match status" value="1"/>
</dbReference>
<feature type="region of interest" description="Disordered" evidence="1">
    <location>
        <begin position="171"/>
        <end position="194"/>
    </location>
</feature>
<dbReference type="Gene3D" id="2.60.120.260">
    <property type="entry name" value="Galactose-binding domain-like"/>
    <property type="match status" value="2"/>
</dbReference>
<dbReference type="Pfam" id="PF13174">
    <property type="entry name" value="TPR_6"/>
    <property type="match status" value="2"/>
</dbReference>
<dbReference type="GO" id="GO:0005975">
    <property type="term" value="P:carbohydrate metabolic process"/>
    <property type="evidence" value="ECO:0007669"/>
    <property type="project" value="InterPro"/>
</dbReference>
<gene>
    <name evidence="3" type="ORF">F4Y42_12080</name>
</gene>
<dbReference type="InterPro" id="IPR019734">
    <property type="entry name" value="TPR_rpt"/>
</dbReference>
<proteinExistence type="predicted"/>
<accession>A0A6B0YUY2</accession>
<feature type="region of interest" description="Disordered" evidence="1">
    <location>
        <begin position="108"/>
        <end position="128"/>
    </location>
</feature>
<feature type="signal peptide" evidence="2">
    <location>
        <begin position="1"/>
        <end position="21"/>
    </location>
</feature>
<dbReference type="InterPro" id="IPR008979">
    <property type="entry name" value="Galactose-bd-like_sf"/>
</dbReference>
<dbReference type="AlphaFoldDB" id="A0A6B0YUY2"/>
<dbReference type="EMBL" id="VXRG01000101">
    <property type="protein sequence ID" value="MXY94171.1"/>
    <property type="molecule type" value="Genomic_DNA"/>
</dbReference>
<organism evidence="3">
    <name type="scientific">Caldilineaceae bacterium SB0664_bin_27</name>
    <dbReference type="NCBI Taxonomy" id="2605260"/>
    <lineage>
        <taxon>Bacteria</taxon>
        <taxon>Bacillati</taxon>
        <taxon>Chloroflexota</taxon>
        <taxon>Caldilineae</taxon>
        <taxon>Caldilineales</taxon>
        <taxon>Caldilineaceae</taxon>
    </lineage>
</organism>
<evidence type="ECO:0000313" key="3">
    <source>
        <dbReference type="EMBL" id="MXY94171.1"/>
    </source>
</evidence>
<evidence type="ECO:0000256" key="2">
    <source>
        <dbReference type="SAM" id="SignalP"/>
    </source>
</evidence>
<dbReference type="PANTHER" id="PTHR42732:SF1">
    <property type="entry name" value="BETA-MANNOSIDASE"/>
    <property type="match status" value="1"/>
</dbReference>
<evidence type="ECO:0000256" key="1">
    <source>
        <dbReference type="SAM" id="MobiDB-lite"/>
    </source>
</evidence>
<keyword evidence="2" id="KW-0732">Signal</keyword>
<dbReference type="InterPro" id="IPR051913">
    <property type="entry name" value="GH2_Domain-Containing"/>
</dbReference>